<feature type="transmembrane region" description="Helical" evidence="1">
    <location>
        <begin position="271"/>
        <end position="291"/>
    </location>
</feature>
<dbReference type="EMBL" id="CAMPGE010000458">
    <property type="protein sequence ID" value="CAI2359205.1"/>
    <property type="molecule type" value="Genomic_DNA"/>
</dbReference>
<comment type="caution">
    <text evidence="3">The sequence shown here is derived from an EMBL/GenBank/DDBJ whole genome shotgun (WGS) entry which is preliminary data.</text>
</comment>
<reference evidence="3" key="1">
    <citation type="submission" date="2023-07" db="EMBL/GenBank/DDBJ databases">
        <authorList>
            <consortium name="AG Swart"/>
            <person name="Singh M."/>
            <person name="Singh A."/>
            <person name="Seah K."/>
            <person name="Emmerich C."/>
        </authorList>
    </citation>
    <scope>NUCLEOTIDE SEQUENCE</scope>
    <source>
        <strain evidence="3">DP1</strain>
    </source>
</reference>
<organism evidence="3 4">
    <name type="scientific">Euplotes crassus</name>
    <dbReference type="NCBI Taxonomy" id="5936"/>
    <lineage>
        <taxon>Eukaryota</taxon>
        <taxon>Sar</taxon>
        <taxon>Alveolata</taxon>
        <taxon>Ciliophora</taxon>
        <taxon>Intramacronucleata</taxon>
        <taxon>Spirotrichea</taxon>
        <taxon>Hypotrichia</taxon>
        <taxon>Euplotida</taxon>
        <taxon>Euplotidae</taxon>
        <taxon>Moneuplotes</taxon>
    </lineage>
</organism>
<sequence length="700" mass="79717">MLVAYPHVPPFVISNEGYYGDDPKKCSDALTDTLLSLEDLGAAFYVLSTGKYLNNWGAYGTCLGQVKGGAYWMVTVTGPPKANENGANLTFYTGLCVPIDCTENDMLELQSLFEGAADFNDVQSPHISYFSVTDYVEERQSSASVGEIFGWLIILGFGFLILVGTLIQCTKLCDKPNIRVKKSSHEAIEHSESSYNSLINEGEIDPNEITKEFNHDVSVLYRKKPLAVIFLAFSAIRNSSKLVFSQKNAQVDPKLISNEERTLRLFSGLRFYCMLWILYANTIALTEWGVVENIKDKPNFFKNFFFTVFPAAFFAADVFFFISGFLAIYSILKLKNYTYVTAFYQYGRRLFRLIPMIAFVMIVSKFVISRFVEGPMCQRYNEEFDDCGKYFWTNLLMVNNFYPAHLESRCMSWTWFASVDFQMFLLVPLLGIIFRMNKFIGYVCTLFLIGLGVFLTALLNGLSSSTGANPYLDTEFFTDLYIKPWARGVPYFIGVYFGSRFFYYSRNVDENIFFNKIKYNPYIRAVMYLASFCLTFTTVFVLFSYTKDYGSNWSVAGQVIYATISPVSFIAGVTCLILPALLGKAKLIRFLLVGPVLNLLGRTTYVVALAHPVLMLGIYTTVGQQIYVESYKMFTLFVGHSFLIYVLSIALNILIELPARGVEAIWHDRYYATQMVNEYIDERDNSQKKHAKEEIKTSDQ</sequence>
<feature type="transmembrane region" description="Helical" evidence="1">
    <location>
        <begin position="413"/>
        <end position="432"/>
    </location>
</feature>
<feature type="transmembrane region" description="Helical" evidence="1">
    <location>
        <begin position="558"/>
        <end position="582"/>
    </location>
</feature>
<feature type="transmembrane region" description="Helical" evidence="1">
    <location>
        <begin position="439"/>
        <end position="459"/>
    </location>
</feature>
<feature type="domain" description="Acyltransferase 3" evidence="2">
    <location>
        <begin position="268"/>
        <end position="654"/>
    </location>
</feature>
<keyword evidence="1" id="KW-0812">Transmembrane</keyword>
<keyword evidence="1" id="KW-0472">Membrane</keyword>
<feature type="transmembrane region" description="Helical" evidence="1">
    <location>
        <begin position="603"/>
        <end position="622"/>
    </location>
</feature>
<feature type="transmembrane region" description="Helical" evidence="1">
    <location>
        <begin position="353"/>
        <end position="372"/>
    </location>
</feature>
<dbReference type="Pfam" id="PF01757">
    <property type="entry name" value="Acyl_transf_3"/>
    <property type="match status" value="1"/>
</dbReference>
<evidence type="ECO:0000313" key="4">
    <source>
        <dbReference type="Proteomes" id="UP001295684"/>
    </source>
</evidence>
<evidence type="ECO:0000259" key="2">
    <source>
        <dbReference type="Pfam" id="PF01757"/>
    </source>
</evidence>
<feature type="transmembrane region" description="Helical" evidence="1">
    <location>
        <begin position="634"/>
        <end position="655"/>
    </location>
</feature>
<feature type="transmembrane region" description="Helical" evidence="1">
    <location>
        <begin position="525"/>
        <end position="546"/>
    </location>
</feature>
<dbReference type="GO" id="GO:0016747">
    <property type="term" value="F:acyltransferase activity, transferring groups other than amino-acyl groups"/>
    <property type="evidence" value="ECO:0007669"/>
    <property type="project" value="InterPro"/>
</dbReference>
<protein>
    <recommendedName>
        <fullName evidence="2">Acyltransferase 3 domain-containing protein</fullName>
    </recommendedName>
</protein>
<dbReference type="AlphaFoldDB" id="A0AAD1X6E9"/>
<evidence type="ECO:0000256" key="1">
    <source>
        <dbReference type="SAM" id="Phobius"/>
    </source>
</evidence>
<feature type="transmembrane region" description="Helical" evidence="1">
    <location>
        <begin position="148"/>
        <end position="169"/>
    </location>
</feature>
<keyword evidence="1" id="KW-1133">Transmembrane helix</keyword>
<name>A0AAD1X6E9_EUPCR</name>
<dbReference type="PANTHER" id="PTHR11161">
    <property type="entry name" value="O-ACYLTRANSFERASE"/>
    <property type="match status" value="1"/>
</dbReference>
<gene>
    <name evidence="3" type="ORF">ECRASSUSDP1_LOCUS490</name>
</gene>
<keyword evidence="4" id="KW-1185">Reference proteome</keyword>
<accession>A0AAD1X6E9</accession>
<dbReference type="PANTHER" id="PTHR11161:SF0">
    <property type="entry name" value="O-ACYLTRANSFERASE LIKE PROTEIN"/>
    <property type="match status" value="1"/>
</dbReference>
<feature type="transmembrane region" description="Helical" evidence="1">
    <location>
        <begin position="485"/>
        <end position="504"/>
    </location>
</feature>
<dbReference type="InterPro" id="IPR052728">
    <property type="entry name" value="O2_lipid_transport_reg"/>
</dbReference>
<evidence type="ECO:0000313" key="3">
    <source>
        <dbReference type="EMBL" id="CAI2359205.1"/>
    </source>
</evidence>
<proteinExistence type="predicted"/>
<dbReference type="InterPro" id="IPR002656">
    <property type="entry name" value="Acyl_transf_3_dom"/>
</dbReference>
<feature type="transmembrane region" description="Helical" evidence="1">
    <location>
        <begin position="311"/>
        <end position="332"/>
    </location>
</feature>
<dbReference type="Proteomes" id="UP001295684">
    <property type="component" value="Unassembled WGS sequence"/>
</dbReference>